<organism evidence="8 9">
    <name type="scientific">Spongisporangium articulatum</name>
    <dbReference type="NCBI Taxonomy" id="3362603"/>
    <lineage>
        <taxon>Bacteria</taxon>
        <taxon>Bacillati</taxon>
        <taxon>Actinomycetota</taxon>
        <taxon>Actinomycetes</taxon>
        <taxon>Kineosporiales</taxon>
        <taxon>Kineosporiaceae</taxon>
        <taxon>Spongisporangium</taxon>
    </lineage>
</organism>
<evidence type="ECO:0000259" key="7">
    <source>
        <dbReference type="Pfam" id="PF02771"/>
    </source>
</evidence>
<protein>
    <submittedName>
        <fullName evidence="8">Acyl-CoA dehydrogenase family protein</fullName>
        <ecNumber evidence="8">1.-.-.-</ecNumber>
    </submittedName>
</protein>
<evidence type="ECO:0000259" key="6">
    <source>
        <dbReference type="Pfam" id="PF00441"/>
    </source>
</evidence>
<gene>
    <name evidence="8" type="ORF">ACIB24_22095</name>
</gene>
<keyword evidence="4" id="KW-0274">FAD</keyword>
<dbReference type="PANTHER" id="PTHR43884:SF20">
    <property type="entry name" value="ACYL-COA DEHYDROGENASE FADE28"/>
    <property type="match status" value="1"/>
</dbReference>
<evidence type="ECO:0000313" key="9">
    <source>
        <dbReference type="Proteomes" id="UP001612915"/>
    </source>
</evidence>
<dbReference type="Pfam" id="PF02771">
    <property type="entry name" value="Acyl-CoA_dh_N"/>
    <property type="match status" value="1"/>
</dbReference>
<name>A0ABW8ATP7_9ACTN</name>
<dbReference type="SUPFAM" id="SSF56645">
    <property type="entry name" value="Acyl-CoA dehydrogenase NM domain-like"/>
    <property type="match status" value="1"/>
</dbReference>
<sequence length="341" mass="35711">MSLLTGLVVSGPPSASRERAELAATVRDLLTRHAPVPERVEDGPGGYDADLWKRLRDLGLPWLGVPEAAGGVGGDYLDAHAVLVELGRAVVATPFPATLRAGQAALLAGAAVPDAGSAALVEAPAERVLDGARAEVLLAVLETDDGAVLAELDLDRVHREVLPTMDRSLHLARVEARDATARPLGTLTAADLDRLRALRVVALSAEQVGGARRCLEVTVAYLRERVQFGRPVGSFQAVKHRLADLLVLVEAAESASWTAAAAWTAGAPDAGLLADVAGCVCGEAYLAVAAETVQLHGGIAITWEHPAHRWFKHAHATANLAGSPAAHRARLADRLRTAVRS</sequence>
<feature type="domain" description="Acyl-CoA dehydrogenase/oxidase C-terminal" evidence="6">
    <location>
        <begin position="202"/>
        <end position="335"/>
    </location>
</feature>
<dbReference type="InterPro" id="IPR013786">
    <property type="entry name" value="AcylCoA_DH/ox_N"/>
</dbReference>
<dbReference type="SUPFAM" id="SSF47203">
    <property type="entry name" value="Acyl-CoA dehydrogenase C-terminal domain-like"/>
    <property type="match status" value="1"/>
</dbReference>
<keyword evidence="5 8" id="KW-0560">Oxidoreductase</keyword>
<evidence type="ECO:0000256" key="2">
    <source>
        <dbReference type="ARBA" id="ARBA00009347"/>
    </source>
</evidence>
<keyword evidence="9" id="KW-1185">Reference proteome</keyword>
<dbReference type="InterPro" id="IPR009075">
    <property type="entry name" value="AcylCo_DH/oxidase_C"/>
</dbReference>
<evidence type="ECO:0000313" key="8">
    <source>
        <dbReference type="EMBL" id="MFI7589770.1"/>
    </source>
</evidence>
<keyword evidence="3" id="KW-0285">Flavoprotein</keyword>
<evidence type="ECO:0000256" key="4">
    <source>
        <dbReference type="ARBA" id="ARBA00022827"/>
    </source>
</evidence>
<dbReference type="RefSeq" id="WP_398284371.1">
    <property type="nucleotide sequence ID" value="NZ_JBITLV010000009.1"/>
</dbReference>
<dbReference type="Gene3D" id="1.20.140.10">
    <property type="entry name" value="Butyryl-CoA Dehydrogenase, subunit A, domain 3"/>
    <property type="match status" value="1"/>
</dbReference>
<dbReference type="Proteomes" id="UP001612915">
    <property type="component" value="Unassembled WGS sequence"/>
</dbReference>
<dbReference type="EMBL" id="JBITLV010000009">
    <property type="protein sequence ID" value="MFI7589770.1"/>
    <property type="molecule type" value="Genomic_DNA"/>
</dbReference>
<evidence type="ECO:0000256" key="3">
    <source>
        <dbReference type="ARBA" id="ARBA00022630"/>
    </source>
</evidence>
<comment type="cofactor">
    <cofactor evidence="1">
        <name>FAD</name>
        <dbReference type="ChEBI" id="CHEBI:57692"/>
    </cofactor>
</comment>
<comment type="similarity">
    <text evidence="2">Belongs to the acyl-CoA dehydrogenase family.</text>
</comment>
<evidence type="ECO:0000256" key="5">
    <source>
        <dbReference type="ARBA" id="ARBA00023002"/>
    </source>
</evidence>
<dbReference type="InterPro" id="IPR009100">
    <property type="entry name" value="AcylCoA_DH/oxidase_NM_dom_sf"/>
</dbReference>
<evidence type="ECO:0000256" key="1">
    <source>
        <dbReference type="ARBA" id="ARBA00001974"/>
    </source>
</evidence>
<dbReference type="Pfam" id="PF00441">
    <property type="entry name" value="Acyl-CoA_dh_1"/>
    <property type="match status" value="1"/>
</dbReference>
<reference evidence="8 9" key="1">
    <citation type="submission" date="2024-10" db="EMBL/GenBank/DDBJ databases">
        <title>The Natural Products Discovery Center: Release of the First 8490 Sequenced Strains for Exploring Actinobacteria Biosynthetic Diversity.</title>
        <authorList>
            <person name="Kalkreuter E."/>
            <person name="Kautsar S.A."/>
            <person name="Yang D."/>
            <person name="Bader C.D."/>
            <person name="Teijaro C.N."/>
            <person name="Fluegel L."/>
            <person name="Davis C.M."/>
            <person name="Simpson J.R."/>
            <person name="Lauterbach L."/>
            <person name="Steele A.D."/>
            <person name="Gui C."/>
            <person name="Meng S."/>
            <person name="Li G."/>
            <person name="Viehrig K."/>
            <person name="Ye F."/>
            <person name="Su P."/>
            <person name="Kiefer A.F."/>
            <person name="Nichols A."/>
            <person name="Cepeda A.J."/>
            <person name="Yan W."/>
            <person name="Fan B."/>
            <person name="Jiang Y."/>
            <person name="Adhikari A."/>
            <person name="Zheng C.-J."/>
            <person name="Schuster L."/>
            <person name="Cowan T.M."/>
            <person name="Smanski M.J."/>
            <person name="Chevrette M.G."/>
            <person name="De Carvalho L.P.S."/>
            <person name="Shen B."/>
        </authorList>
    </citation>
    <scope>NUCLEOTIDE SEQUENCE [LARGE SCALE GENOMIC DNA]</scope>
    <source>
        <strain evidence="8 9">NPDC049639</strain>
    </source>
</reference>
<dbReference type="InterPro" id="IPR036250">
    <property type="entry name" value="AcylCo_DH-like_C"/>
</dbReference>
<comment type="caution">
    <text evidence="8">The sequence shown here is derived from an EMBL/GenBank/DDBJ whole genome shotgun (WGS) entry which is preliminary data.</text>
</comment>
<dbReference type="Gene3D" id="1.10.540.10">
    <property type="entry name" value="Acyl-CoA dehydrogenase/oxidase, N-terminal domain"/>
    <property type="match status" value="1"/>
</dbReference>
<accession>A0ABW8ATP7</accession>
<dbReference type="EC" id="1.-.-.-" evidence="8"/>
<feature type="domain" description="Acyl-CoA dehydrogenase/oxidase N-terminal" evidence="7">
    <location>
        <begin position="17"/>
        <end position="95"/>
    </location>
</feature>
<proteinExistence type="inferred from homology"/>
<dbReference type="InterPro" id="IPR037069">
    <property type="entry name" value="AcylCoA_DH/ox_N_sf"/>
</dbReference>
<dbReference type="PANTHER" id="PTHR43884">
    <property type="entry name" value="ACYL-COA DEHYDROGENASE"/>
    <property type="match status" value="1"/>
</dbReference>
<dbReference type="GO" id="GO:0016491">
    <property type="term" value="F:oxidoreductase activity"/>
    <property type="evidence" value="ECO:0007669"/>
    <property type="project" value="UniProtKB-KW"/>
</dbReference>